<feature type="binding site" evidence="3">
    <location>
        <position position="60"/>
    </location>
    <ligand>
        <name>substrate</name>
    </ligand>
</feature>
<evidence type="ECO:0008006" key="6">
    <source>
        <dbReference type="Google" id="ProtNLM"/>
    </source>
</evidence>
<dbReference type="Proteomes" id="UP000186601">
    <property type="component" value="Unassembled WGS sequence"/>
</dbReference>
<dbReference type="PANTHER" id="PTHR46517">
    <property type="entry name" value="FRUCTOSE-2,6-BISPHOSPHATASE TIGAR"/>
    <property type="match status" value="1"/>
</dbReference>
<evidence type="ECO:0000256" key="1">
    <source>
        <dbReference type="ARBA" id="ARBA00022801"/>
    </source>
</evidence>
<feature type="active site" description="Proton donor/acceptor" evidence="2">
    <location>
        <position position="85"/>
    </location>
</feature>
<dbReference type="CDD" id="cd07067">
    <property type="entry name" value="HP_PGM_like"/>
    <property type="match status" value="1"/>
</dbReference>
<dbReference type="GO" id="GO:0005829">
    <property type="term" value="C:cytosol"/>
    <property type="evidence" value="ECO:0007669"/>
    <property type="project" value="TreeGrafter"/>
</dbReference>
<dbReference type="PANTHER" id="PTHR46517:SF1">
    <property type="entry name" value="FRUCTOSE-2,6-BISPHOSPHATASE TIGAR"/>
    <property type="match status" value="1"/>
</dbReference>
<dbReference type="GO" id="GO:0004331">
    <property type="term" value="F:fructose-2,6-bisphosphate 2-phosphatase activity"/>
    <property type="evidence" value="ECO:0007669"/>
    <property type="project" value="TreeGrafter"/>
</dbReference>
<dbReference type="InterPro" id="IPR029033">
    <property type="entry name" value="His_PPase_superfam"/>
</dbReference>
<keyword evidence="5" id="KW-1185">Reference proteome</keyword>
<dbReference type="AlphaFoldDB" id="A0A2R6NVM5"/>
<accession>A0A2R6NVM5</accession>
<dbReference type="InterPro" id="IPR051695">
    <property type="entry name" value="Phosphoglycerate_Mutase"/>
</dbReference>
<evidence type="ECO:0000256" key="3">
    <source>
        <dbReference type="PIRSR" id="PIRSR613078-2"/>
    </source>
</evidence>
<dbReference type="SUPFAM" id="SSF53254">
    <property type="entry name" value="Phosphoglycerate mutase-like"/>
    <property type="match status" value="1"/>
</dbReference>
<reference evidence="4 5" key="1">
    <citation type="submission" date="2018-02" db="EMBL/GenBank/DDBJ databases">
        <title>Genome sequence of the basidiomycete white-rot fungus Phlebia centrifuga.</title>
        <authorList>
            <person name="Granchi Z."/>
            <person name="Peng M."/>
            <person name="de Vries R.P."/>
            <person name="Hilden K."/>
            <person name="Makela M.R."/>
            <person name="Grigoriev I."/>
            <person name="Riley R."/>
        </authorList>
    </citation>
    <scope>NUCLEOTIDE SEQUENCE [LARGE SCALE GENOMIC DNA]</scope>
    <source>
        <strain evidence="4 5">FBCC195</strain>
    </source>
</reference>
<dbReference type="Pfam" id="PF00300">
    <property type="entry name" value="His_Phos_1"/>
    <property type="match status" value="1"/>
</dbReference>
<feature type="binding site" evidence="3">
    <location>
        <begin position="10"/>
        <end position="17"/>
    </location>
    <ligand>
        <name>substrate</name>
    </ligand>
</feature>
<sequence>MAAVVVYILRHGETQENRAGVMQGHLDTELNAAGIEQAQLTAEALEKVSFVAAHSSDLSRAIKTAEIILKKHPGVELQKHEALRERYMGDMQGVRISEWEGPMPANMEPAADFSARADQWWKESVQSYVSSVTSRRGGTTSQGPAHVLVVSHGGLIRVLLQGLIGSRHVRCAEGVDVGRYRCSNASVTVIEVDESGKGTLLLFADTAHLDVELVEGNVDVVDEGK</sequence>
<gene>
    <name evidence="4" type="ORF">PHLCEN_2v7824</name>
</gene>
<name>A0A2R6NVM5_9APHY</name>
<feature type="active site" description="Tele-phosphohistidine intermediate" evidence="2">
    <location>
        <position position="11"/>
    </location>
</feature>
<evidence type="ECO:0000313" key="5">
    <source>
        <dbReference type="Proteomes" id="UP000186601"/>
    </source>
</evidence>
<protein>
    <recommendedName>
        <fullName evidence="6">Phosphoglycerate mutase</fullName>
    </recommendedName>
</protein>
<keyword evidence="1" id="KW-0378">Hydrolase</keyword>
<dbReference type="GO" id="GO:0045820">
    <property type="term" value="P:negative regulation of glycolytic process"/>
    <property type="evidence" value="ECO:0007669"/>
    <property type="project" value="TreeGrafter"/>
</dbReference>
<proteinExistence type="predicted"/>
<dbReference type="STRING" id="98765.A0A2R6NVM5"/>
<dbReference type="SMART" id="SM00855">
    <property type="entry name" value="PGAM"/>
    <property type="match status" value="1"/>
</dbReference>
<dbReference type="InterPro" id="IPR001345">
    <property type="entry name" value="PG/BPGM_mutase_AS"/>
</dbReference>
<dbReference type="Gene3D" id="3.40.50.1240">
    <property type="entry name" value="Phosphoglycerate mutase-like"/>
    <property type="match status" value="1"/>
</dbReference>
<organism evidence="4 5">
    <name type="scientific">Hermanssonia centrifuga</name>
    <dbReference type="NCBI Taxonomy" id="98765"/>
    <lineage>
        <taxon>Eukaryota</taxon>
        <taxon>Fungi</taxon>
        <taxon>Dikarya</taxon>
        <taxon>Basidiomycota</taxon>
        <taxon>Agaricomycotina</taxon>
        <taxon>Agaricomycetes</taxon>
        <taxon>Polyporales</taxon>
        <taxon>Meruliaceae</taxon>
        <taxon>Hermanssonia</taxon>
    </lineage>
</organism>
<dbReference type="EMBL" id="MLYV02000787">
    <property type="protein sequence ID" value="PSR77634.1"/>
    <property type="molecule type" value="Genomic_DNA"/>
</dbReference>
<dbReference type="OrthoDB" id="354304at2759"/>
<evidence type="ECO:0000256" key="2">
    <source>
        <dbReference type="PIRSR" id="PIRSR613078-1"/>
    </source>
</evidence>
<dbReference type="PROSITE" id="PS00175">
    <property type="entry name" value="PG_MUTASE"/>
    <property type="match status" value="1"/>
</dbReference>
<comment type="caution">
    <text evidence="4">The sequence shown here is derived from an EMBL/GenBank/DDBJ whole genome shotgun (WGS) entry which is preliminary data.</text>
</comment>
<evidence type="ECO:0000313" key="4">
    <source>
        <dbReference type="EMBL" id="PSR77634.1"/>
    </source>
</evidence>
<dbReference type="GO" id="GO:0043456">
    <property type="term" value="P:regulation of pentose-phosphate shunt"/>
    <property type="evidence" value="ECO:0007669"/>
    <property type="project" value="TreeGrafter"/>
</dbReference>
<dbReference type="InterPro" id="IPR013078">
    <property type="entry name" value="His_Pase_superF_clade-1"/>
</dbReference>